<protein>
    <submittedName>
        <fullName evidence="1">Uncharacterized protein</fullName>
    </submittedName>
</protein>
<dbReference type="CDD" id="cd09272">
    <property type="entry name" value="RNase_HI_RT_Ty1"/>
    <property type="match status" value="1"/>
</dbReference>
<proteinExistence type="predicted"/>
<evidence type="ECO:0000313" key="1">
    <source>
        <dbReference type="EMBL" id="KAL0433716.1"/>
    </source>
</evidence>
<sequence length="136" mass="15628">MATTTCELKWLKGLLFSWGVGHDEPIRLYCDSQAAMQVATNPVFYERTKHIEVDCHFIWNEIQCGNIATSYVAQRDLIVAQYFHKVKSLCREISKLDLEAPIAETRMKRIIIHGLKPEFRSFIVAVKRMANSAVAR</sequence>
<dbReference type="AlphaFoldDB" id="A0AAW2VXS6"/>
<organism evidence="1">
    <name type="scientific">Sesamum latifolium</name>
    <dbReference type="NCBI Taxonomy" id="2727402"/>
    <lineage>
        <taxon>Eukaryota</taxon>
        <taxon>Viridiplantae</taxon>
        <taxon>Streptophyta</taxon>
        <taxon>Embryophyta</taxon>
        <taxon>Tracheophyta</taxon>
        <taxon>Spermatophyta</taxon>
        <taxon>Magnoliopsida</taxon>
        <taxon>eudicotyledons</taxon>
        <taxon>Gunneridae</taxon>
        <taxon>Pentapetalae</taxon>
        <taxon>asterids</taxon>
        <taxon>lamiids</taxon>
        <taxon>Lamiales</taxon>
        <taxon>Pedaliaceae</taxon>
        <taxon>Sesamum</taxon>
    </lineage>
</organism>
<dbReference type="EMBL" id="JACGWN010000009">
    <property type="protein sequence ID" value="KAL0433716.1"/>
    <property type="molecule type" value="Genomic_DNA"/>
</dbReference>
<dbReference type="PANTHER" id="PTHR11439">
    <property type="entry name" value="GAG-POL-RELATED RETROTRANSPOSON"/>
    <property type="match status" value="1"/>
</dbReference>
<gene>
    <name evidence="1" type="ORF">Slati_2705900</name>
</gene>
<name>A0AAW2VXS6_9LAMI</name>
<comment type="caution">
    <text evidence="1">The sequence shown here is derived from an EMBL/GenBank/DDBJ whole genome shotgun (WGS) entry which is preliminary data.</text>
</comment>
<reference evidence="1" key="1">
    <citation type="submission" date="2020-06" db="EMBL/GenBank/DDBJ databases">
        <authorList>
            <person name="Li T."/>
            <person name="Hu X."/>
            <person name="Zhang T."/>
            <person name="Song X."/>
            <person name="Zhang H."/>
            <person name="Dai N."/>
            <person name="Sheng W."/>
            <person name="Hou X."/>
            <person name="Wei L."/>
        </authorList>
    </citation>
    <scope>NUCLEOTIDE SEQUENCE</scope>
    <source>
        <strain evidence="1">KEN1</strain>
        <tissue evidence="1">Leaf</tissue>
    </source>
</reference>
<dbReference type="PANTHER" id="PTHR11439:SF511">
    <property type="match status" value="1"/>
</dbReference>
<reference evidence="1" key="2">
    <citation type="journal article" date="2024" name="Plant">
        <title>Genomic evolution and insights into agronomic trait innovations of Sesamum species.</title>
        <authorList>
            <person name="Miao H."/>
            <person name="Wang L."/>
            <person name="Qu L."/>
            <person name="Liu H."/>
            <person name="Sun Y."/>
            <person name="Le M."/>
            <person name="Wang Q."/>
            <person name="Wei S."/>
            <person name="Zheng Y."/>
            <person name="Lin W."/>
            <person name="Duan Y."/>
            <person name="Cao H."/>
            <person name="Xiong S."/>
            <person name="Wang X."/>
            <person name="Wei L."/>
            <person name="Li C."/>
            <person name="Ma Q."/>
            <person name="Ju M."/>
            <person name="Zhao R."/>
            <person name="Li G."/>
            <person name="Mu C."/>
            <person name="Tian Q."/>
            <person name="Mei H."/>
            <person name="Zhang T."/>
            <person name="Gao T."/>
            <person name="Zhang H."/>
        </authorList>
    </citation>
    <scope>NUCLEOTIDE SEQUENCE</scope>
    <source>
        <strain evidence="1">KEN1</strain>
    </source>
</reference>
<accession>A0AAW2VXS6</accession>